<evidence type="ECO:0000313" key="2">
    <source>
        <dbReference type="Proteomes" id="UP001457282"/>
    </source>
</evidence>
<accession>A0AAW1W728</accession>
<dbReference type="EMBL" id="JBEDUW010000006">
    <property type="protein sequence ID" value="KAK9920232.1"/>
    <property type="molecule type" value="Genomic_DNA"/>
</dbReference>
<organism evidence="1 2">
    <name type="scientific">Rubus argutus</name>
    <name type="common">Southern blackberry</name>
    <dbReference type="NCBI Taxonomy" id="59490"/>
    <lineage>
        <taxon>Eukaryota</taxon>
        <taxon>Viridiplantae</taxon>
        <taxon>Streptophyta</taxon>
        <taxon>Embryophyta</taxon>
        <taxon>Tracheophyta</taxon>
        <taxon>Spermatophyta</taxon>
        <taxon>Magnoliopsida</taxon>
        <taxon>eudicotyledons</taxon>
        <taxon>Gunneridae</taxon>
        <taxon>Pentapetalae</taxon>
        <taxon>rosids</taxon>
        <taxon>fabids</taxon>
        <taxon>Rosales</taxon>
        <taxon>Rosaceae</taxon>
        <taxon>Rosoideae</taxon>
        <taxon>Rosoideae incertae sedis</taxon>
        <taxon>Rubus</taxon>
    </lineage>
</organism>
<evidence type="ECO:0000313" key="1">
    <source>
        <dbReference type="EMBL" id="KAK9920232.1"/>
    </source>
</evidence>
<dbReference type="Proteomes" id="UP001457282">
    <property type="component" value="Unassembled WGS sequence"/>
</dbReference>
<gene>
    <name evidence="1" type="ORF">M0R45_028790</name>
</gene>
<dbReference type="AlphaFoldDB" id="A0AAW1W728"/>
<protein>
    <submittedName>
        <fullName evidence="1">Uncharacterized protein</fullName>
    </submittedName>
</protein>
<name>A0AAW1W728_RUBAR</name>
<keyword evidence="2" id="KW-1185">Reference proteome</keyword>
<comment type="caution">
    <text evidence="1">The sequence shown here is derived from an EMBL/GenBank/DDBJ whole genome shotgun (WGS) entry which is preliminary data.</text>
</comment>
<reference evidence="1 2" key="1">
    <citation type="journal article" date="2023" name="G3 (Bethesda)">
        <title>A chromosome-length genome assembly and annotation of blackberry (Rubus argutus, cv. 'Hillquist').</title>
        <authorList>
            <person name="Bruna T."/>
            <person name="Aryal R."/>
            <person name="Dudchenko O."/>
            <person name="Sargent D.J."/>
            <person name="Mead D."/>
            <person name="Buti M."/>
            <person name="Cavallini A."/>
            <person name="Hytonen T."/>
            <person name="Andres J."/>
            <person name="Pham M."/>
            <person name="Weisz D."/>
            <person name="Mascagni F."/>
            <person name="Usai G."/>
            <person name="Natali L."/>
            <person name="Bassil N."/>
            <person name="Fernandez G.E."/>
            <person name="Lomsadze A."/>
            <person name="Armour M."/>
            <person name="Olukolu B."/>
            <person name="Poorten T."/>
            <person name="Britton C."/>
            <person name="Davik J."/>
            <person name="Ashrafi H."/>
            <person name="Aiden E.L."/>
            <person name="Borodovsky M."/>
            <person name="Worthington M."/>
        </authorList>
    </citation>
    <scope>NUCLEOTIDE SEQUENCE [LARGE SCALE GENOMIC DNA]</scope>
    <source>
        <strain evidence="1">PI 553951</strain>
    </source>
</reference>
<proteinExistence type="predicted"/>
<sequence length="115" mass="13008">MQVVEEGRAAVATQHYMEPCKTRSLTWEPSPFVKNSMWMVLFELDEDIVEWVPNGGCEKRERQRRVEAVAFGLGGWWRPELRGGDAGSGRLRTGDWAAVLEVRAASENGRGFVVR</sequence>